<dbReference type="AlphaFoldDB" id="A0A6A5R1X3"/>
<evidence type="ECO:0008006" key="3">
    <source>
        <dbReference type="Google" id="ProtNLM"/>
    </source>
</evidence>
<reference evidence="1" key="1">
    <citation type="journal article" date="2020" name="Stud. Mycol.">
        <title>101 Dothideomycetes genomes: a test case for predicting lifestyles and emergence of pathogens.</title>
        <authorList>
            <person name="Haridas S."/>
            <person name="Albert R."/>
            <person name="Binder M."/>
            <person name="Bloem J."/>
            <person name="Labutti K."/>
            <person name="Salamov A."/>
            <person name="Andreopoulos B."/>
            <person name="Baker S."/>
            <person name="Barry K."/>
            <person name="Bills G."/>
            <person name="Bluhm B."/>
            <person name="Cannon C."/>
            <person name="Castanera R."/>
            <person name="Culley D."/>
            <person name="Daum C."/>
            <person name="Ezra D."/>
            <person name="Gonzalez J."/>
            <person name="Henrissat B."/>
            <person name="Kuo A."/>
            <person name="Liang C."/>
            <person name="Lipzen A."/>
            <person name="Lutzoni F."/>
            <person name="Magnuson J."/>
            <person name="Mondo S."/>
            <person name="Nolan M."/>
            <person name="Ohm R."/>
            <person name="Pangilinan J."/>
            <person name="Park H.-J."/>
            <person name="Ramirez L."/>
            <person name="Alfaro M."/>
            <person name="Sun H."/>
            <person name="Tritt A."/>
            <person name="Yoshinaga Y."/>
            <person name="Zwiers L.-H."/>
            <person name="Turgeon B."/>
            <person name="Goodwin S."/>
            <person name="Spatafora J."/>
            <person name="Crous P."/>
            <person name="Grigoriev I."/>
        </authorList>
    </citation>
    <scope>NUCLEOTIDE SEQUENCE</scope>
    <source>
        <strain evidence="1">HMLAC05119</strain>
    </source>
</reference>
<organism evidence="1 2">
    <name type="scientific">Ampelomyces quisqualis</name>
    <name type="common">Powdery mildew agent</name>
    <dbReference type="NCBI Taxonomy" id="50730"/>
    <lineage>
        <taxon>Eukaryota</taxon>
        <taxon>Fungi</taxon>
        <taxon>Dikarya</taxon>
        <taxon>Ascomycota</taxon>
        <taxon>Pezizomycotina</taxon>
        <taxon>Dothideomycetes</taxon>
        <taxon>Pleosporomycetidae</taxon>
        <taxon>Pleosporales</taxon>
        <taxon>Pleosporineae</taxon>
        <taxon>Phaeosphaeriaceae</taxon>
        <taxon>Ampelomyces</taxon>
    </lineage>
</organism>
<keyword evidence="2" id="KW-1185">Reference proteome</keyword>
<evidence type="ECO:0000313" key="1">
    <source>
        <dbReference type="EMBL" id="KAF1921138.1"/>
    </source>
</evidence>
<name>A0A6A5R1X3_AMPQU</name>
<accession>A0A6A5R1X3</accession>
<dbReference type="EMBL" id="ML979132">
    <property type="protein sequence ID" value="KAF1921138.1"/>
    <property type="molecule type" value="Genomic_DNA"/>
</dbReference>
<evidence type="ECO:0000313" key="2">
    <source>
        <dbReference type="Proteomes" id="UP000800096"/>
    </source>
</evidence>
<dbReference type="OrthoDB" id="3942694at2759"/>
<dbReference type="Proteomes" id="UP000800096">
    <property type="component" value="Unassembled WGS sequence"/>
</dbReference>
<proteinExistence type="predicted"/>
<sequence>MSLVTPGIAQEHETITFWEYLFNKRYFVGEAWFVASQKPPSSATEDRRRRIDLNINYYDGAIDEVKIIAIVEGKKTSTQPAVVENVEAQAYEACAARCKSGGSVWAITVIGTAARVWKFTTLPVPSWECVTGGDEPEFRWYIDADSAAAAVIDRQIRAIPIRPPQSSFIVPSQAQSTTF</sequence>
<protein>
    <recommendedName>
        <fullName evidence="3">Type I restriction enzyme R protein N-terminal domain-containing protein</fullName>
    </recommendedName>
</protein>
<gene>
    <name evidence="1" type="ORF">BDU57DRAFT_562739</name>
</gene>